<dbReference type="RefSeq" id="WP_038069879.1">
    <property type="nucleotide sequence ID" value="NZ_FOVB01000023.1"/>
</dbReference>
<dbReference type="SUPFAM" id="SSF53098">
    <property type="entry name" value="Ribonuclease H-like"/>
    <property type="match status" value="1"/>
</dbReference>
<keyword evidence="2" id="KW-1185">Reference proteome</keyword>
<sequence>MVTILRSKHRQPEMRTVLSDIMGLTKINYNSCNFNDGLPVTVRFAKMVGDILVMGSAREGGPQPFKFYI</sequence>
<dbReference type="EMBL" id="JHEH01000058">
    <property type="protein sequence ID" value="KEP67930.1"/>
    <property type="molecule type" value="Genomic_DNA"/>
</dbReference>
<dbReference type="InterPro" id="IPR036397">
    <property type="entry name" value="RNaseH_sf"/>
</dbReference>
<dbReference type="InterPro" id="IPR012337">
    <property type="entry name" value="RNaseH-like_sf"/>
</dbReference>
<reference evidence="1 2" key="1">
    <citation type="submission" date="2014-03" db="EMBL/GenBank/DDBJ databases">
        <title>The draft genome sequence of Thioclava dalianensis DLFJ1-1.</title>
        <authorList>
            <person name="Lai Q."/>
            <person name="Shao Z."/>
        </authorList>
    </citation>
    <scope>NUCLEOTIDE SEQUENCE [LARGE SCALE GENOMIC DNA]</scope>
    <source>
        <strain evidence="1 2">DLFJ1-1</strain>
    </source>
</reference>
<proteinExistence type="predicted"/>
<dbReference type="AlphaFoldDB" id="A0A074TCP9"/>
<dbReference type="STRING" id="1185766.SAMN05216224_12313"/>
<dbReference type="Gene3D" id="3.30.420.10">
    <property type="entry name" value="Ribonuclease H-like superfamily/Ribonuclease H"/>
    <property type="match status" value="1"/>
</dbReference>
<protein>
    <submittedName>
        <fullName evidence="1">Uncharacterized protein</fullName>
    </submittedName>
</protein>
<dbReference type="Proteomes" id="UP000027725">
    <property type="component" value="Unassembled WGS sequence"/>
</dbReference>
<dbReference type="eggNOG" id="COG1431">
    <property type="taxonomic scope" value="Bacteria"/>
</dbReference>
<comment type="caution">
    <text evidence="1">The sequence shown here is derived from an EMBL/GenBank/DDBJ whole genome shotgun (WGS) entry which is preliminary data.</text>
</comment>
<evidence type="ECO:0000313" key="1">
    <source>
        <dbReference type="EMBL" id="KEP67930.1"/>
    </source>
</evidence>
<gene>
    <name evidence="1" type="ORF">DL1_17090</name>
</gene>
<dbReference type="GO" id="GO:0003676">
    <property type="term" value="F:nucleic acid binding"/>
    <property type="evidence" value="ECO:0007669"/>
    <property type="project" value="InterPro"/>
</dbReference>
<evidence type="ECO:0000313" key="2">
    <source>
        <dbReference type="Proteomes" id="UP000027725"/>
    </source>
</evidence>
<accession>A0A074TCP9</accession>
<name>A0A074TCP9_9RHOB</name>
<organism evidence="1 2">
    <name type="scientific">Thioclava dalianensis</name>
    <dbReference type="NCBI Taxonomy" id="1185766"/>
    <lineage>
        <taxon>Bacteria</taxon>
        <taxon>Pseudomonadati</taxon>
        <taxon>Pseudomonadota</taxon>
        <taxon>Alphaproteobacteria</taxon>
        <taxon>Rhodobacterales</taxon>
        <taxon>Paracoccaceae</taxon>
        <taxon>Thioclava</taxon>
    </lineage>
</organism>